<keyword evidence="2" id="KW-1185">Reference proteome</keyword>
<dbReference type="OrthoDB" id="67353at2"/>
<reference evidence="1 2" key="1">
    <citation type="submission" date="2018-11" db="EMBL/GenBank/DDBJ databases">
        <title>Genomic Encyclopedia of Type Strains, Phase IV (KMG-IV): sequencing the most valuable type-strain genomes for metagenomic binning, comparative biology and taxonomic classification.</title>
        <authorList>
            <person name="Goeker M."/>
        </authorList>
    </citation>
    <scope>NUCLEOTIDE SEQUENCE [LARGE SCALE GENOMIC DNA]</scope>
    <source>
        <strain evidence="1 2">DSM 26537</strain>
    </source>
</reference>
<dbReference type="RefSeq" id="WP_123610251.1">
    <property type="nucleotide sequence ID" value="NZ_RJVG01000009.1"/>
</dbReference>
<dbReference type="PANTHER" id="PTHR34822:SF1">
    <property type="entry name" value="GRPB FAMILY PROTEIN"/>
    <property type="match status" value="1"/>
</dbReference>
<dbReference type="Pfam" id="PF04229">
    <property type="entry name" value="GrpB"/>
    <property type="match status" value="1"/>
</dbReference>
<dbReference type="InterPro" id="IPR007344">
    <property type="entry name" value="GrpB/CoaE"/>
</dbReference>
<evidence type="ECO:0000313" key="1">
    <source>
        <dbReference type="EMBL" id="ROR25890.1"/>
    </source>
</evidence>
<name>A0A3N1XGP9_9FIRM</name>
<dbReference type="InterPro" id="IPR043519">
    <property type="entry name" value="NT_sf"/>
</dbReference>
<dbReference type="AlphaFoldDB" id="A0A3N1XGP9"/>
<dbReference type="PANTHER" id="PTHR34822">
    <property type="entry name" value="GRPB DOMAIN PROTEIN (AFU_ORTHOLOGUE AFUA_1G01530)"/>
    <property type="match status" value="1"/>
</dbReference>
<evidence type="ECO:0000313" key="2">
    <source>
        <dbReference type="Proteomes" id="UP000273083"/>
    </source>
</evidence>
<protein>
    <submittedName>
        <fullName evidence="1">GrpB-like predicted nucleotidyltransferase (UPF0157 family)</fullName>
    </submittedName>
</protein>
<proteinExistence type="predicted"/>
<gene>
    <name evidence="1" type="ORF">EDD66_109100</name>
</gene>
<dbReference type="EMBL" id="RJVG01000009">
    <property type="protein sequence ID" value="ROR25890.1"/>
    <property type="molecule type" value="Genomic_DNA"/>
</dbReference>
<dbReference type="Gene3D" id="3.30.460.10">
    <property type="entry name" value="Beta Polymerase, domain 2"/>
    <property type="match status" value="1"/>
</dbReference>
<sequence>MISNNTSMPTTDDELQKNTVGELKPHNAPITLVEYDSSWPELFEQESNRIHSVLGSKALQIEHVGSTSVPGLCAKPIIDILLVVKDSADESSYVPVLEAAGYVLQIREPDWFEHRLFKGPDTDINLHVFSLGTSEIDRMLRFRDWLRTNDTDRDKYAQVKRSLAKNKWRHVQHYANAKTSIVQEIMKRANSNNA</sequence>
<organism evidence="1 2">
    <name type="scientific">Mobilisporobacter senegalensis</name>
    <dbReference type="NCBI Taxonomy" id="1329262"/>
    <lineage>
        <taxon>Bacteria</taxon>
        <taxon>Bacillati</taxon>
        <taxon>Bacillota</taxon>
        <taxon>Clostridia</taxon>
        <taxon>Lachnospirales</taxon>
        <taxon>Lachnospiraceae</taxon>
        <taxon>Mobilisporobacter</taxon>
    </lineage>
</organism>
<dbReference type="GO" id="GO:0016740">
    <property type="term" value="F:transferase activity"/>
    <property type="evidence" value="ECO:0007669"/>
    <property type="project" value="UniProtKB-KW"/>
</dbReference>
<accession>A0A3N1XGP9</accession>
<keyword evidence="1" id="KW-0808">Transferase</keyword>
<comment type="caution">
    <text evidence="1">The sequence shown here is derived from an EMBL/GenBank/DDBJ whole genome shotgun (WGS) entry which is preliminary data.</text>
</comment>
<dbReference type="Proteomes" id="UP000273083">
    <property type="component" value="Unassembled WGS sequence"/>
</dbReference>
<dbReference type="SUPFAM" id="SSF81301">
    <property type="entry name" value="Nucleotidyltransferase"/>
    <property type="match status" value="1"/>
</dbReference>